<dbReference type="GO" id="GO:0005829">
    <property type="term" value="C:cytosol"/>
    <property type="evidence" value="ECO:0007669"/>
    <property type="project" value="TreeGrafter"/>
</dbReference>
<dbReference type="PRINTS" id="PR00990">
    <property type="entry name" value="RIBOKINASE"/>
</dbReference>
<accession>A0A1L3SU85</accession>
<keyword evidence="2 4" id="KW-0808">Transferase</keyword>
<dbReference type="InterPro" id="IPR002139">
    <property type="entry name" value="Ribo/fructo_kinase"/>
</dbReference>
<evidence type="ECO:0000256" key="3">
    <source>
        <dbReference type="ARBA" id="ARBA00022777"/>
    </source>
</evidence>
<dbReference type="InterPro" id="IPR011611">
    <property type="entry name" value="PfkB_dom"/>
</dbReference>
<dbReference type="OrthoDB" id="9795789at2"/>
<feature type="domain" description="Carbohydrate kinase PfkB" evidence="5">
    <location>
        <begin position="1"/>
        <end position="285"/>
    </location>
</feature>
<dbReference type="PROSITE" id="PS00584">
    <property type="entry name" value="PFKB_KINASES_2"/>
    <property type="match status" value="1"/>
</dbReference>
<dbReference type="SUPFAM" id="SSF53613">
    <property type="entry name" value="Ribokinase-like"/>
    <property type="match status" value="1"/>
</dbReference>
<proteinExistence type="inferred from homology"/>
<dbReference type="GO" id="GO:0006796">
    <property type="term" value="P:phosphate-containing compound metabolic process"/>
    <property type="evidence" value="ECO:0007669"/>
    <property type="project" value="UniProtKB-ARBA"/>
</dbReference>
<dbReference type="GO" id="GO:0016301">
    <property type="term" value="F:kinase activity"/>
    <property type="evidence" value="ECO:0007669"/>
    <property type="project" value="UniProtKB-KW"/>
</dbReference>
<dbReference type="Proteomes" id="UP000182840">
    <property type="component" value="Chromosome"/>
</dbReference>
<keyword evidence="3 4" id="KW-0418">Kinase</keyword>
<gene>
    <name evidence="6" type="ORF">BSQ44_17380</name>
</gene>
<reference evidence="7" key="1">
    <citation type="submission" date="2016-11" db="EMBL/GenBank/DDBJ databases">
        <title>Mesorhizobium oceanicum sp. nov., isolated from deep seawater in South China Sea.</title>
        <authorList>
            <person name="Fu G.-Y."/>
        </authorList>
    </citation>
    <scope>NUCLEOTIDE SEQUENCE [LARGE SCALE GENOMIC DNA]</scope>
    <source>
        <strain evidence="7">B7</strain>
    </source>
</reference>
<organism evidence="6 7">
    <name type="scientific">Aquibium oceanicum</name>
    <dbReference type="NCBI Taxonomy" id="1670800"/>
    <lineage>
        <taxon>Bacteria</taxon>
        <taxon>Pseudomonadati</taxon>
        <taxon>Pseudomonadota</taxon>
        <taxon>Alphaproteobacteria</taxon>
        <taxon>Hyphomicrobiales</taxon>
        <taxon>Phyllobacteriaceae</taxon>
        <taxon>Aquibium</taxon>
    </lineage>
</organism>
<comment type="similarity">
    <text evidence="1 4">Belongs to the carbohydrate kinase PfkB family.</text>
</comment>
<evidence type="ECO:0000259" key="5">
    <source>
        <dbReference type="Pfam" id="PF00294"/>
    </source>
</evidence>
<name>A0A1L3SU85_9HYPH</name>
<dbReference type="Gene3D" id="3.40.1190.20">
    <property type="match status" value="1"/>
</dbReference>
<evidence type="ECO:0000256" key="2">
    <source>
        <dbReference type="ARBA" id="ARBA00022679"/>
    </source>
</evidence>
<dbReference type="KEGG" id="meso:BSQ44_17380"/>
<evidence type="ECO:0000256" key="1">
    <source>
        <dbReference type="ARBA" id="ARBA00010688"/>
    </source>
</evidence>
<dbReference type="InterPro" id="IPR002173">
    <property type="entry name" value="Carboh/pur_kinase_PfkB_CS"/>
</dbReference>
<evidence type="ECO:0000256" key="4">
    <source>
        <dbReference type="RuleBase" id="RU003704"/>
    </source>
</evidence>
<dbReference type="InterPro" id="IPR029056">
    <property type="entry name" value="Ribokinase-like"/>
</dbReference>
<dbReference type="STRING" id="1670800.BSQ44_17380"/>
<dbReference type="AlphaFoldDB" id="A0A1L3SU85"/>
<evidence type="ECO:0000313" key="6">
    <source>
        <dbReference type="EMBL" id="APH72940.1"/>
    </source>
</evidence>
<keyword evidence="7" id="KW-1185">Reference proteome</keyword>
<sequence>MSRIMTVGVAVIDIVMSVDELPRHPEKYRARDGAIIGGGCAANAAAAVARLGGEALLAARIGRDPIGEMIVAGLKAESVDCSLVRRIEDGRSSFSSIYVDADGERQIVNFRDMALSFDASWLEPAVPDALDAILADTRWPQGAAVAMAAARERGIPGILDAEAPVREAEEALRQASHIAFSAQGLRDFAGIEDLDAALGSAREETGAWVCYTDGAKGVSFFEAGAPAHVPAFAVDVVDTLGAGDVWHGAFALALGEGQAEREAIRFANAVAALKCTRFGGRAGTPGRAEAEAFMRSSA</sequence>
<dbReference type="EMBL" id="CP018171">
    <property type="protein sequence ID" value="APH72940.1"/>
    <property type="molecule type" value="Genomic_DNA"/>
</dbReference>
<dbReference type="PANTHER" id="PTHR10584:SF157">
    <property type="entry name" value="SULFOFRUCTOSE KINASE"/>
    <property type="match status" value="1"/>
</dbReference>
<dbReference type="Pfam" id="PF00294">
    <property type="entry name" value="PfkB"/>
    <property type="match status" value="1"/>
</dbReference>
<dbReference type="PANTHER" id="PTHR10584">
    <property type="entry name" value="SUGAR KINASE"/>
    <property type="match status" value="1"/>
</dbReference>
<protein>
    <submittedName>
        <fullName evidence="6">Sugar kinase</fullName>
    </submittedName>
</protein>
<evidence type="ECO:0000313" key="7">
    <source>
        <dbReference type="Proteomes" id="UP000182840"/>
    </source>
</evidence>
<dbReference type="RefSeq" id="WP_072606410.1">
    <property type="nucleotide sequence ID" value="NZ_CP018171.1"/>
</dbReference>